<dbReference type="InterPro" id="IPR029045">
    <property type="entry name" value="ClpP/crotonase-like_dom_sf"/>
</dbReference>
<dbReference type="EMBL" id="OB660064">
    <property type="protein sequence ID" value="CAD7222479.1"/>
    <property type="molecule type" value="Genomic_DNA"/>
</dbReference>
<proteinExistence type="inferred from homology"/>
<dbReference type="Pfam" id="PF00378">
    <property type="entry name" value="ECH_1"/>
    <property type="match status" value="1"/>
</dbReference>
<dbReference type="OrthoDB" id="448450at2759"/>
<name>A0A7R8ZGC3_9CRUS</name>
<dbReference type="PROSITE" id="PS00166">
    <property type="entry name" value="ENOYL_COA_HYDRATASE"/>
    <property type="match status" value="1"/>
</dbReference>
<gene>
    <name evidence="3" type="ORF">CTOB1V02_LOCUS486</name>
</gene>
<organism evidence="3">
    <name type="scientific">Cyprideis torosa</name>
    <dbReference type="NCBI Taxonomy" id="163714"/>
    <lineage>
        <taxon>Eukaryota</taxon>
        <taxon>Metazoa</taxon>
        <taxon>Ecdysozoa</taxon>
        <taxon>Arthropoda</taxon>
        <taxon>Crustacea</taxon>
        <taxon>Oligostraca</taxon>
        <taxon>Ostracoda</taxon>
        <taxon>Podocopa</taxon>
        <taxon>Podocopida</taxon>
        <taxon>Cytherocopina</taxon>
        <taxon>Cytheroidea</taxon>
        <taxon>Cytherideidae</taxon>
        <taxon>Cyprideis</taxon>
    </lineage>
</organism>
<dbReference type="InterPro" id="IPR001753">
    <property type="entry name" value="Enoyl-CoA_hydra/iso"/>
</dbReference>
<protein>
    <submittedName>
        <fullName evidence="3">Uncharacterized protein</fullName>
    </submittedName>
</protein>
<evidence type="ECO:0000256" key="1">
    <source>
        <dbReference type="ARBA" id="ARBA00005254"/>
    </source>
</evidence>
<comment type="similarity">
    <text evidence="1 2">Belongs to the enoyl-CoA hydratase/isomerase family.</text>
</comment>
<evidence type="ECO:0000313" key="3">
    <source>
        <dbReference type="EMBL" id="CAD7222479.1"/>
    </source>
</evidence>
<accession>A0A7R8ZGC3</accession>
<dbReference type="CDD" id="cd06558">
    <property type="entry name" value="crotonase-like"/>
    <property type="match status" value="1"/>
</dbReference>
<sequence length="376" mass="41584">MFLTRGWSWSRCVAVNRVLALGVPGSSHRSLCCSSHRSQYSSSNPPLMPEEDVDYQLRHSKDESRIQDEQEMQALIDEAKSAAPGNSEAEEEPSGPPVIVDRLLEVTTISINRPHRKNAVNPETARLLYEAFMSFEKDDTSPVAVLRGVGGTFCSGYDLKDFAETMESLRPSRQNAYLDQIMNSIDGPMGPTRWFSFSKPVIAAIDGYCVAGGLELALCCDMRVAEEQAVFGVFNRKIGVPLIDGGTIRLPNLIGLSRAMDLILTGRLVDASEAFQLGLVNRLTAVGTSFGSAVKIARSMAKLPQRSLLADRRSAYYSQYRAVSWEDAACFERDNARLALMKEAFEGAKTFSANDKIHKRGLHFSKADEKDDNKRE</sequence>
<dbReference type="InterPro" id="IPR018376">
    <property type="entry name" value="Enoyl-CoA_hyd/isom_CS"/>
</dbReference>
<dbReference type="PANTHER" id="PTHR43802:SF1">
    <property type="entry name" value="IP11341P-RELATED"/>
    <property type="match status" value="1"/>
</dbReference>
<evidence type="ECO:0000256" key="2">
    <source>
        <dbReference type="RuleBase" id="RU003707"/>
    </source>
</evidence>
<reference evidence="3" key="1">
    <citation type="submission" date="2020-11" db="EMBL/GenBank/DDBJ databases">
        <authorList>
            <person name="Tran Van P."/>
        </authorList>
    </citation>
    <scope>NUCLEOTIDE SEQUENCE</scope>
</reference>
<dbReference type="AlphaFoldDB" id="A0A7R8ZGC3"/>
<dbReference type="GO" id="GO:0003824">
    <property type="term" value="F:catalytic activity"/>
    <property type="evidence" value="ECO:0007669"/>
    <property type="project" value="InterPro"/>
</dbReference>
<dbReference type="PANTHER" id="PTHR43802">
    <property type="entry name" value="ENOYL-COA HYDRATASE"/>
    <property type="match status" value="1"/>
</dbReference>
<dbReference type="NCBIfam" id="NF006108">
    <property type="entry name" value="PRK08259.1"/>
    <property type="match status" value="1"/>
</dbReference>
<dbReference type="Gene3D" id="1.10.287.2460">
    <property type="match status" value="1"/>
</dbReference>
<dbReference type="Gene3D" id="3.90.226.10">
    <property type="entry name" value="2-enoyl-CoA Hydratase, Chain A, domain 1"/>
    <property type="match status" value="1"/>
</dbReference>
<dbReference type="SUPFAM" id="SSF52096">
    <property type="entry name" value="ClpP/crotonase"/>
    <property type="match status" value="1"/>
</dbReference>